<comment type="similarity">
    <text evidence="2 14">Belongs to the fatty acid desaturase type 1 family.</text>
</comment>
<dbReference type="Pfam" id="PF00173">
    <property type="entry name" value="Cyt-b5"/>
    <property type="match status" value="1"/>
</dbReference>
<sequence>MLPPFFCDFHCSLAMSTTETIVYAYTKSEARKPPYERQPMPSLFDEPVTSKNWHNHVNWVHVVLLLGTPLIAIYGAFTTELCSRTLLWSFVYYHISVFGITAGYHRLWSHRAYRAVSAMRWFYCLAGSSAIQGSIYWWCRGHRAHHRWTDTDKDPYSAHRGLFFSHLGWMLVKRPKSRLGFADVADLKADPVVAFQHRLYPLFALAMGFLFPTLIAGLGWGDFRGGFYYAAVFRLVLVHHATFCVNSLAHYMGDDTYDDHHTSRDHWFTAVITNGEGYHNFHHEFPQDYRNAVMYYQYDPTKWLIKALSFFGLTYDLKTFPSNEVSKGMIQMKEKKLASMKRRLVYGTKLEDLPVYTWDECRSSKVVRGLFIQDLVLNGNRKWILIEGILYDMEGFIKEHPGGEKYIQAGYGKDMTTAFNGGVYNHSNGARNLLTRMRVGVLKHGKYHAGSYVIVLIC</sequence>
<evidence type="ECO:0000256" key="14">
    <source>
        <dbReference type="PIRNR" id="PIRNR000345"/>
    </source>
</evidence>
<comment type="subcellular location">
    <subcellularLocation>
        <location evidence="1">Membrane</location>
        <topology evidence="1">Multi-pass membrane protein</topology>
    </subcellularLocation>
</comment>
<name>A0A068S0T4_9FUNG</name>
<keyword evidence="3 14" id="KW-0444">Lipid biosynthesis</keyword>
<keyword evidence="6 14" id="KW-0479">Metal-binding</keyword>
<dbReference type="STRING" id="1263082.A0A068S0T4"/>
<evidence type="ECO:0000313" key="17">
    <source>
        <dbReference type="EMBL" id="CDH55462.1"/>
    </source>
</evidence>
<dbReference type="SUPFAM" id="SSF55856">
    <property type="entry name" value="Cytochrome b5-like heme/steroid binding domain"/>
    <property type="match status" value="1"/>
</dbReference>
<dbReference type="PROSITE" id="PS00191">
    <property type="entry name" value="CYTOCHROME_B5_1"/>
    <property type="match status" value="1"/>
</dbReference>
<keyword evidence="13 14" id="KW-0275">Fatty acid biosynthesis</keyword>
<keyword evidence="4 14" id="KW-0349">Heme</keyword>
<dbReference type="InterPro" id="IPR018506">
    <property type="entry name" value="Cyt_B5_heme-BS"/>
</dbReference>
<dbReference type="VEuPathDB" id="FungiDB:LCOR_06603.1"/>
<protein>
    <recommendedName>
        <fullName evidence="14">Acyl-CoA desaturase</fullName>
        <ecNumber evidence="14">1.14.19.1</ecNumber>
    </recommendedName>
</protein>
<dbReference type="GO" id="GO:0005789">
    <property type="term" value="C:endoplasmic reticulum membrane"/>
    <property type="evidence" value="ECO:0007669"/>
    <property type="project" value="TreeGrafter"/>
</dbReference>
<dbReference type="InterPro" id="IPR036400">
    <property type="entry name" value="Cyt_B5-like_heme/steroid_sf"/>
</dbReference>
<evidence type="ECO:0000256" key="1">
    <source>
        <dbReference type="ARBA" id="ARBA00004141"/>
    </source>
</evidence>
<keyword evidence="5 15" id="KW-0812">Transmembrane</keyword>
<keyword evidence="7 14" id="KW-0276">Fatty acid metabolism</keyword>
<dbReference type="CDD" id="cd03505">
    <property type="entry name" value="Delta9-FADS-like"/>
    <property type="match status" value="1"/>
</dbReference>
<dbReference type="EC" id="1.14.19.1" evidence="14"/>
<dbReference type="PROSITE" id="PS50255">
    <property type="entry name" value="CYTOCHROME_B5_2"/>
    <property type="match status" value="1"/>
</dbReference>
<dbReference type="PRINTS" id="PR00363">
    <property type="entry name" value="CYTOCHROMEB5"/>
</dbReference>
<dbReference type="InterPro" id="IPR015876">
    <property type="entry name" value="Acyl-CoA_DS"/>
</dbReference>
<evidence type="ECO:0000256" key="3">
    <source>
        <dbReference type="ARBA" id="ARBA00022516"/>
    </source>
</evidence>
<evidence type="ECO:0000256" key="7">
    <source>
        <dbReference type="ARBA" id="ARBA00022832"/>
    </source>
</evidence>
<keyword evidence="10 14" id="KW-0408">Iron</keyword>
<comment type="catalytic activity">
    <reaction evidence="14">
        <text>octadecanoyl-CoA + 2 Fe(II)-[cytochrome b5] + O2 + 2 H(+) = (9Z)-octadecenoyl-CoA + 2 Fe(III)-[cytochrome b5] + 2 H2O</text>
        <dbReference type="Rhea" id="RHEA:19721"/>
        <dbReference type="Rhea" id="RHEA-COMP:10438"/>
        <dbReference type="Rhea" id="RHEA-COMP:10439"/>
        <dbReference type="ChEBI" id="CHEBI:15377"/>
        <dbReference type="ChEBI" id="CHEBI:15378"/>
        <dbReference type="ChEBI" id="CHEBI:15379"/>
        <dbReference type="ChEBI" id="CHEBI:29033"/>
        <dbReference type="ChEBI" id="CHEBI:29034"/>
        <dbReference type="ChEBI" id="CHEBI:57387"/>
        <dbReference type="ChEBI" id="CHEBI:57394"/>
        <dbReference type="EC" id="1.14.19.1"/>
    </reaction>
</comment>
<evidence type="ECO:0000256" key="12">
    <source>
        <dbReference type="ARBA" id="ARBA00023136"/>
    </source>
</evidence>
<dbReference type="InterPro" id="IPR001522">
    <property type="entry name" value="FADS-1_CS"/>
</dbReference>
<dbReference type="GO" id="GO:0020037">
    <property type="term" value="F:heme binding"/>
    <property type="evidence" value="ECO:0007669"/>
    <property type="project" value="InterPro"/>
</dbReference>
<evidence type="ECO:0000256" key="10">
    <source>
        <dbReference type="ARBA" id="ARBA00023004"/>
    </source>
</evidence>
<evidence type="ECO:0000256" key="15">
    <source>
        <dbReference type="SAM" id="Phobius"/>
    </source>
</evidence>
<dbReference type="PIRSF" id="PIRSF000345">
    <property type="entry name" value="OLE1"/>
    <property type="match status" value="1"/>
</dbReference>
<dbReference type="Gene3D" id="3.10.120.10">
    <property type="entry name" value="Cytochrome b5-like heme/steroid binding domain"/>
    <property type="match status" value="1"/>
</dbReference>
<keyword evidence="11 14" id="KW-0443">Lipid metabolism</keyword>
<dbReference type="GO" id="GO:0004768">
    <property type="term" value="F:stearoyl-CoA 9-desaturase activity"/>
    <property type="evidence" value="ECO:0007669"/>
    <property type="project" value="UniProtKB-UniRule"/>
</dbReference>
<evidence type="ECO:0000256" key="6">
    <source>
        <dbReference type="ARBA" id="ARBA00022723"/>
    </source>
</evidence>
<evidence type="ECO:0000256" key="9">
    <source>
        <dbReference type="ARBA" id="ARBA00023002"/>
    </source>
</evidence>
<comment type="cofactor">
    <cofactor evidence="14">
        <name>Fe(2+)</name>
        <dbReference type="ChEBI" id="CHEBI:29033"/>
    </cofactor>
    <text evidence="14">Expected to bind 2 Fe(2+) ions per subunit.</text>
</comment>
<keyword evidence="14" id="KW-0249">Electron transport</keyword>
<dbReference type="PROSITE" id="PS00476">
    <property type="entry name" value="FATTY_ACID_DESATUR_1"/>
    <property type="match status" value="1"/>
</dbReference>
<accession>A0A068S0T4</accession>
<feature type="transmembrane region" description="Helical" evidence="15">
    <location>
        <begin position="199"/>
        <end position="220"/>
    </location>
</feature>
<keyword evidence="8 15" id="KW-1133">Transmembrane helix</keyword>
<keyword evidence="14" id="KW-0813">Transport</keyword>
<evidence type="ECO:0000256" key="4">
    <source>
        <dbReference type="ARBA" id="ARBA00022617"/>
    </source>
</evidence>
<reference evidence="17" key="1">
    <citation type="submission" date="2013-08" db="EMBL/GenBank/DDBJ databases">
        <title>Gene expansion shapes genome architecture in the human pathogen Lichtheimia corymbifera: an evolutionary genomics analysis in the ancient terrestrial Mucorales (Mucoromycotina).</title>
        <authorList>
            <person name="Schwartze V.U."/>
            <person name="Winter S."/>
            <person name="Shelest E."/>
            <person name="Marcet-Houben M."/>
            <person name="Horn F."/>
            <person name="Wehner S."/>
            <person name="Hoffmann K."/>
            <person name="Riege K."/>
            <person name="Sammeth M."/>
            <person name="Nowrousian M."/>
            <person name="Valiante V."/>
            <person name="Linde J."/>
            <person name="Jacobsen I.D."/>
            <person name="Marz M."/>
            <person name="Brakhage A.A."/>
            <person name="Gabaldon T."/>
            <person name="Bocker S."/>
            <person name="Voigt K."/>
        </authorList>
    </citation>
    <scope>NUCLEOTIDE SEQUENCE [LARGE SCALE GENOMIC DNA]</scope>
    <source>
        <strain evidence="17">FSU 9682</strain>
    </source>
</reference>
<dbReference type="InterPro" id="IPR009160">
    <property type="entry name" value="Acyl-CoA_deSatase_haem/ster-bd"/>
</dbReference>
<proteinExistence type="inferred from homology"/>
<dbReference type="PANTHER" id="PTHR11351:SF31">
    <property type="entry name" value="DESATURASE 1, ISOFORM A-RELATED"/>
    <property type="match status" value="1"/>
</dbReference>
<feature type="transmembrane region" description="Helical" evidence="15">
    <location>
        <begin position="59"/>
        <end position="78"/>
    </location>
</feature>
<keyword evidence="9 14" id="KW-0560">Oxidoreductase</keyword>
<dbReference type="Proteomes" id="UP000027586">
    <property type="component" value="Unassembled WGS sequence"/>
</dbReference>
<keyword evidence="18" id="KW-1185">Reference proteome</keyword>
<feature type="transmembrane region" description="Helical" evidence="15">
    <location>
        <begin position="120"/>
        <end position="139"/>
    </location>
</feature>
<dbReference type="InterPro" id="IPR005804">
    <property type="entry name" value="FA_desaturase_dom"/>
</dbReference>
<dbReference type="PRINTS" id="PR00075">
    <property type="entry name" value="FACDDSATRASE"/>
</dbReference>
<dbReference type="Pfam" id="PF00487">
    <property type="entry name" value="FA_desaturase"/>
    <property type="match status" value="1"/>
</dbReference>
<organism evidence="17 18">
    <name type="scientific">Lichtheimia corymbifera JMRC:FSU:9682</name>
    <dbReference type="NCBI Taxonomy" id="1263082"/>
    <lineage>
        <taxon>Eukaryota</taxon>
        <taxon>Fungi</taxon>
        <taxon>Fungi incertae sedis</taxon>
        <taxon>Mucoromycota</taxon>
        <taxon>Mucoromycotina</taxon>
        <taxon>Mucoromycetes</taxon>
        <taxon>Mucorales</taxon>
        <taxon>Lichtheimiaceae</taxon>
        <taxon>Lichtheimia</taxon>
    </lineage>
</organism>
<evidence type="ECO:0000259" key="16">
    <source>
        <dbReference type="PROSITE" id="PS50255"/>
    </source>
</evidence>
<feature type="transmembrane region" description="Helical" evidence="15">
    <location>
        <begin position="90"/>
        <end position="108"/>
    </location>
</feature>
<comment type="function">
    <text evidence="14">Stearoyl-CoA desaturase that utilizes O(2) and electrons from reduced cytochrome b5 to introduce the first double bond into saturated fatty acyl-CoA substrates.</text>
</comment>
<dbReference type="PANTHER" id="PTHR11351">
    <property type="entry name" value="ACYL-COA DESATURASE"/>
    <property type="match status" value="1"/>
</dbReference>
<dbReference type="InterPro" id="IPR001199">
    <property type="entry name" value="Cyt_B5-like_heme/steroid-bd"/>
</dbReference>
<feature type="domain" description="Cytochrome b5 heme-binding" evidence="16">
    <location>
        <begin position="353"/>
        <end position="443"/>
    </location>
</feature>
<evidence type="ECO:0000256" key="11">
    <source>
        <dbReference type="ARBA" id="ARBA00023098"/>
    </source>
</evidence>
<dbReference type="OrthoDB" id="10260134at2759"/>
<dbReference type="AlphaFoldDB" id="A0A068S0T4"/>
<evidence type="ECO:0000256" key="8">
    <source>
        <dbReference type="ARBA" id="ARBA00022989"/>
    </source>
</evidence>
<dbReference type="GO" id="GO:0005506">
    <property type="term" value="F:iron ion binding"/>
    <property type="evidence" value="ECO:0007669"/>
    <property type="project" value="TreeGrafter"/>
</dbReference>
<evidence type="ECO:0000256" key="2">
    <source>
        <dbReference type="ARBA" id="ARBA00009295"/>
    </source>
</evidence>
<keyword evidence="12 15" id="KW-0472">Membrane</keyword>
<dbReference type="EMBL" id="CBTN010000029">
    <property type="protein sequence ID" value="CDH55462.1"/>
    <property type="molecule type" value="Genomic_DNA"/>
</dbReference>
<dbReference type="GO" id="GO:0006636">
    <property type="term" value="P:unsaturated fatty acid biosynthetic process"/>
    <property type="evidence" value="ECO:0007669"/>
    <property type="project" value="UniProtKB-UniRule"/>
</dbReference>
<evidence type="ECO:0000313" key="18">
    <source>
        <dbReference type="Proteomes" id="UP000027586"/>
    </source>
</evidence>
<gene>
    <name evidence="17" type="ORF">LCOR_06603.1</name>
</gene>
<evidence type="ECO:0000256" key="13">
    <source>
        <dbReference type="ARBA" id="ARBA00023160"/>
    </source>
</evidence>
<comment type="caution">
    <text evidence="17">The sequence shown here is derived from an EMBL/GenBank/DDBJ whole genome shotgun (WGS) entry which is preliminary data.</text>
</comment>
<evidence type="ECO:0000256" key="5">
    <source>
        <dbReference type="ARBA" id="ARBA00022692"/>
    </source>
</evidence>
<dbReference type="SMART" id="SM01117">
    <property type="entry name" value="Cyt-b5"/>
    <property type="match status" value="1"/>
</dbReference>